<accession>A0A645FVN3</accession>
<dbReference type="InterPro" id="IPR012874">
    <property type="entry name" value="DUF1673_METspp"/>
</dbReference>
<name>A0A645FVN3_9ZZZZ</name>
<dbReference type="AlphaFoldDB" id="A0A645FVN3"/>
<evidence type="ECO:0000313" key="2">
    <source>
        <dbReference type="EMBL" id="MPN18581.1"/>
    </source>
</evidence>
<keyword evidence="1" id="KW-0472">Membrane</keyword>
<protein>
    <submittedName>
        <fullName evidence="2">Uncharacterized protein</fullName>
    </submittedName>
</protein>
<keyword evidence="1" id="KW-0812">Transmembrane</keyword>
<feature type="transmembrane region" description="Helical" evidence="1">
    <location>
        <begin position="21"/>
        <end position="38"/>
    </location>
</feature>
<dbReference type="Pfam" id="PF07895">
    <property type="entry name" value="DUF1673"/>
    <property type="match status" value="1"/>
</dbReference>
<feature type="transmembrane region" description="Helical" evidence="1">
    <location>
        <begin position="58"/>
        <end position="76"/>
    </location>
</feature>
<reference evidence="2" key="1">
    <citation type="submission" date="2019-08" db="EMBL/GenBank/DDBJ databases">
        <authorList>
            <person name="Kucharzyk K."/>
            <person name="Murdoch R.W."/>
            <person name="Higgins S."/>
            <person name="Loffler F."/>
        </authorList>
    </citation>
    <scope>NUCLEOTIDE SEQUENCE</scope>
</reference>
<dbReference type="EMBL" id="VSSQ01065943">
    <property type="protein sequence ID" value="MPN18581.1"/>
    <property type="molecule type" value="Genomic_DNA"/>
</dbReference>
<keyword evidence="1" id="KW-1133">Transmembrane helix</keyword>
<comment type="caution">
    <text evidence="2">The sequence shown here is derived from an EMBL/GenBank/DDBJ whole genome shotgun (WGS) entry which is preliminary data.</text>
</comment>
<organism evidence="2">
    <name type="scientific">bioreactor metagenome</name>
    <dbReference type="NCBI Taxonomy" id="1076179"/>
    <lineage>
        <taxon>unclassified sequences</taxon>
        <taxon>metagenomes</taxon>
        <taxon>ecological metagenomes</taxon>
    </lineage>
</organism>
<proteinExistence type="predicted"/>
<evidence type="ECO:0000256" key="1">
    <source>
        <dbReference type="SAM" id="Phobius"/>
    </source>
</evidence>
<sequence length="105" mass="12524">MHQYNAAKEKPVISPSFRKTLACVVLVLFLGFTLLLLFLPHISSHVVYFLKYQTLDSFVSGTLILIWGFYFQLIYWEKKNHMKMYIRREKGQQKLYVLGEKEEEM</sequence>
<gene>
    <name evidence="2" type="ORF">SDC9_165941</name>
</gene>